<dbReference type="AlphaFoldDB" id="A0A1I8M5C0"/>
<proteinExistence type="predicted"/>
<feature type="compositionally biased region" description="Low complexity" evidence="1">
    <location>
        <begin position="48"/>
        <end position="58"/>
    </location>
</feature>
<evidence type="ECO:0000256" key="1">
    <source>
        <dbReference type="SAM" id="MobiDB-lite"/>
    </source>
</evidence>
<organism evidence="2">
    <name type="scientific">Musca domestica</name>
    <name type="common">House fly</name>
    <dbReference type="NCBI Taxonomy" id="7370"/>
    <lineage>
        <taxon>Eukaryota</taxon>
        <taxon>Metazoa</taxon>
        <taxon>Ecdysozoa</taxon>
        <taxon>Arthropoda</taxon>
        <taxon>Hexapoda</taxon>
        <taxon>Insecta</taxon>
        <taxon>Pterygota</taxon>
        <taxon>Neoptera</taxon>
        <taxon>Endopterygota</taxon>
        <taxon>Diptera</taxon>
        <taxon>Brachycera</taxon>
        <taxon>Muscomorpha</taxon>
        <taxon>Muscoidea</taxon>
        <taxon>Muscidae</taxon>
        <taxon>Musca</taxon>
    </lineage>
</organism>
<dbReference type="EnsemblMetazoa" id="MDOA001396-RA">
    <property type="protein sequence ID" value="MDOA001396-PA"/>
    <property type="gene ID" value="MDOA001396"/>
</dbReference>
<sequence length="114" mass="12393">MEFLRGVYAFMQVSRSSVDYQQGFESITTTAEVTTPLTEANATTITTTGGQTTEIPTTIRGSSTVIGKKQNQETSLSLKTTATASNGLEENPKRSIAKKSLKQIKETPEEEQSQ</sequence>
<feature type="compositionally biased region" description="Low complexity" evidence="1">
    <location>
        <begin position="74"/>
        <end position="85"/>
    </location>
</feature>
<evidence type="ECO:0000313" key="2">
    <source>
        <dbReference type="EnsemblMetazoa" id="MDOA001396-PA"/>
    </source>
</evidence>
<reference evidence="2" key="1">
    <citation type="submission" date="2020-05" db="UniProtKB">
        <authorList>
            <consortium name="EnsemblMetazoa"/>
        </authorList>
    </citation>
    <scope>IDENTIFICATION</scope>
    <source>
        <strain evidence="2">Aabys</strain>
    </source>
</reference>
<feature type="region of interest" description="Disordered" evidence="1">
    <location>
        <begin position="48"/>
        <end position="114"/>
    </location>
</feature>
<name>A0A1I8M5C0_MUSDO</name>
<accession>A0A1I8M5C0</accession>
<dbReference type="VEuPathDB" id="VectorBase:MDOA001396"/>
<protein>
    <submittedName>
        <fullName evidence="2">Uncharacterized protein</fullName>
    </submittedName>
</protein>